<gene>
    <name evidence="1" type="ordered locus">Sterm_3131</name>
</gene>
<keyword evidence="2" id="KW-1185">Reference proteome</keyword>
<dbReference type="InterPro" id="IPR034660">
    <property type="entry name" value="DinB/YfiT-like"/>
</dbReference>
<dbReference type="RefSeq" id="WP_012862555.1">
    <property type="nucleotide sequence ID" value="NC_013517.1"/>
</dbReference>
<dbReference type="Gene3D" id="1.20.120.450">
    <property type="entry name" value="dinb family like domain"/>
    <property type="match status" value="1"/>
</dbReference>
<reference evidence="1 2" key="2">
    <citation type="journal article" date="2010" name="Stand. Genomic Sci.">
        <title>Complete genome sequence of Sebaldella termitidis type strain (NCTC 11300).</title>
        <authorList>
            <person name="Harmon-Smith M."/>
            <person name="Celia L."/>
            <person name="Chertkov O."/>
            <person name="Lapidus A."/>
            <person name="Copeland A."/>
            <person name="Glavina Del Rio T."/>
            <person name="Nolan M."/>
            <person name="Lucas S."/>
            <person name="Tice H."/>
            <person name="Cheng J.F."/>
            <person name="Han C."/>
            <person name="Detter J.C."/>
            <person name="Bruce D."/>
            <person name="Goodwin L."/>
            <person name="Pitluck S."/>
            <person name="Pati A."/>
            <person name="Liolios K."/>
            <person name="Ivanova N."/>
            <person name="Mavromatis K."/>
            <person name="Mikhailova N."/>
            <person name="Chen A."/>
            <person name="Palaniappan K."/>
            <person name="Land M."/>
            <person name="Hauser L."/>
            <person name="Chang Y.J."/>
            <person name="Jeffries C.D."/>
            <person name="Brettin T."/>
            <person name="Goker M."/>
            <person name="Beck B."/>
            <person name="Bristow J."/>
            <person name="Eisen J.A."/>
            <person name="Markowitz V."/>
            <person name="Hugenholtz P."/>
            <person name="Kyrpides N.C."/>
            <person name="Klenk H.P."/>
            <person name="Chen F."/>
        </authorList>
    </citation>
    <scope>NUCLEOTIDE SEQUENCE [LARGE SCALE GENOMIC DNA]</scope>
    <source>
        <strain evidence="2">ATCC 33386 / NCTC 11300</strain>
    </source>
</reference>
<dbReference type="KEGG" id="str:Sterm_3131"/>
<evidence type="ECO:0000313" key="1">
    <source>
        <dbReference type="EMBL" id="ACZ09973.1"/>
    </source>
</evidence>
<reference evidence="2" key="1">
    <citation type="submission" date="2009-09" db="EMBL/GenBank/DDBJ databases">
        <title>The complete chromosome of Sebaldella termitidis ATCC 33386.</title>
        <authorList>
            <consortium name="US DOE Joint Genome Institute (JGI-PGF)"/>
            <person name="Lucas S."/>
            <person name="Copeland A."/>
            <person name="Lapidus A."/>
            <person name="Glavina del Rio T."/>
            <person name="Dalin E."/>
            <person name="Tice H."/>
            <person name="Bruce D."/>
            <person name="Goodwin L."/>
            <person name="Pitluck S."/>
            <person name="Kyrpides N."/>
            <person name="Mavromatis K."/>
            <person name="Ivanova N."/>
            <person name="Mikhailova N."/>
            <person name="Sims D."/>
            <person name="Meincke L."/>
            <person name="Brettin T."/>
            <person name="Detter J.C."/>
            <person name="Han C."/>
            <person name="Larimer F."/>
            <person name="Land M."/>
            <person name="Hauser L."/>
            <person name="Markowitz V."/>
            <person name="Cheng J.F."/>
            <person name="Hugenholtz P."/>
            <person name="Woyke T."/>
            <person name="Wu D."/>
            <person name="Eisen J.A."/>
        </authorList>
    </citation>
    <scope>NUCLEOTIDE SEQUENCE [LARGE SCALE GENOMIC DNA]</scope>
    <source>
        <strain evidence="2">ATCC 33386 / NCTC 11300</strain>
    </source>
</reference>
<dbReference type="AlphaFoldDB" id="D1APD9"/>
<dbReference type="eggNOG" id="ENOG502ZC3V">
    <property type="taxonomic scope" value="Bacteria"/>
</dbReference>
<dbReference type="HOGENOM" id="CLU_106232_0_0_0"/>
<name>D1APD9_SEBTE</name>
<proteinExistence type="predicted"/>
<protein>
    <recommendedName>
        <fullName evidence="3">DinB-like domain-containing protein</fullName>
    </recommendedName>
</protein>
<dbReference type="EMBL" id="CP001739">
    <property type="protein sequence ID" value="ACZ09973.1"/>
    <property type="molecule type" value="Genomic_DNA"/>
</dbReference>
<accession>D1APD9</accession>
<evidence type="ECO:0000313" key="2">
    <source>
        <dbReference type="Proteomes" id="UP000000845"/>
    </source>
</evidence>
<dbReference type="Proteomes" id="UP000000845">
    <property type="component" value="Chromosome"/>
</dbReference>
<sequence length="226" mass="25963">MFSINNDWNPKQTRLRDIIKKEGDFQETIELCLKLHSIVHMPEVSGSGEYSFLEEVLSGVSDDGFKNYSSSYKGRTMAYNIWHITRIEDICANILIADDVQVINTDNWLKKTKSIITDTGNALTAEEIAEFSAAISREELMNYRAAVGKKTREIIKNLTFKDMKRKMNDKSLQRILDEKAVSEKPDAVWLVEFWGKKTVAGLLLLPITRHHVMHINDCLKTKKKIK</sequence>
<dbReference type="STRING" id="526218.Sterm_3131"/>
<evidence type="ECO:0008006" key="3">
    <source>
        <dbReference type="Google" id="ProtNLM"/>
    </source>
</evidence>
<organism evidence="1 2">
    <name type="scientific">Sebaldella termitidis (strain ATCC 33386 / NCTC 11300)</name>
    <dbReference type="NCBI Taxonomy" id="526218"/>
    <lineage>
        <taxon>Bacteria</taxon>
        <taxon>Fusobacteriati</taxon>
        <taxon>Fusobacteriota</taxon>
        <taxon>Fusobacteriia</taxon>
        <taxon>Fusobacteriales</taxon>
        <taxon>Leptotrichiaceae</taxon>
        <taxon>Sebaldella</taxon>
    </lineage>
</organism>